<comment type="caution">
    <text evidence="1">The sequence shown here is derived from an EMBL/GenBank/DDBJ whole genome shotgun (WGS) entry which is preliminary data.</text>
</comment>
<reference evidence="1" key="2">
    <citation type="submission" date="2020-09" db="EMBL/GenBank/DDBJ databases">
        <authorList>
            <person name="Sun Q."/>
            <person name="Zhou Y."/>
        </authorList>
    </citation>
    <scope>NUCLEOTIDE SEQUENCE</scope>
    <source>
        <strain evidence="1">CGMCC 4.7138</strain>
    </source>
</reference>
<proteinExistence type="predicted"/>
<accession>A0A8H9GYR1</accession>
<reference evidence="1" key="1">
    <citation type="journal article" date="2014" name="Int. J. Syst. Evol. Microbiol.">
        <title>Complete genome sequence of Corynebacterium casei LMG S-19264T (=DSM 44701T), isolated from a smear-ripened cheese.</title>
        <authorList>
            <consortium name="US DOE Joint Genome Institute (JGI-PGF)"/>
            <person name="Walter F."/>
            <person name="Albersmeier A."/>
            <person name="Kalinowski J."/>
            <person name="Ruckert C."/>
        </authorList>
    </citation>
    <scope>NUCLEOTIDE SEQUENCE</scope>
    <source>
        <strain evidence="1">CGMCC 4.7138</strain>
    </source>
</reference>
<gene>
    <name evidence="1" type="ORF">GCM10011574_04520</name>
</gene>
<dbReference type="EMBL" id="BMMN01000001">
    <property type="protein sequence ID" value="GGN99181.1"/>
    <property type="molecule type" value="Genomic_DNA"/>
</dbReference>
<organism evidence="1 2">
    <name type="scientific">Microbispora bryophytorum</name>
    <dbReference type="NCBI Taxonomy" id="1460882"/>
    <lineage>
        <taxon>Bacteria</taxon>
        <taxon>Bacillati</taxon>
        <taxon>Actinomycetota</taxon>
        <taxon>Actinomycetes</taxon>
        <taxon>Streptosporangiales</taxon>
        <taxon>Streptosporangiaceae</taxon>
        <taxon>Microbispora</taxon>
    </lineage>
</organism>
<dbReference type="AlphaFoldDB" id="A0A8H9GYR1"/>
<evidence type="ECO:0000313" key="1">
    <source>
        <dbReference type="EMBL" id="GGN99181.1"/>
    </source>
</evidence>
<sequence length="106" mass="11377">MDAEQIRDRAEAALTKAGFFVRENDEGIPRDTPFPGGVCLFVQQDQARVYLYPFGFSLEKKSEAAKLAAEALTGEGLQVRALAGESPENELTAADRLLGGTCALEG</sequence>
<dbReference type="OrthoDB" id="5189249at2"/>
<protein>
    <submittedName>
        <fullName evidence="1">Uncharacterized protein</fullName>
    </submittedName>
</protein>
<name>A0A8H9GYR1_9ACTN</name>
<dbReference type="Proteomes" id="UP000653480">
    <property type="component" value="Unassembled WGS sequence"/>
</dbReference>
<keyword evidence="2" id="KW-1185">Reference proteome</keyword>
<dbReference type="RefSeq" id="WP_142567714.1">
    <property type="nucleotide sequence ID" value="NZ_BMMN01000001.1"/>
</dbReference>
<evidence type="ECO:0000313" key="2">
    <source>
        <dbReference type="Proteomes" id="UP000653480"/>
    </source>
</evidence>